<dbReference type="Proteomes" id="UP001597369">
    <property type="component" value="Unassembled WGS sequence"/>
</dbReference>
<dbReference type="SUPFAM" id="SSF118215">
    <property type="entry name" value="Proton glutamate symport protein"/>
    <property type="match status" value="1"/>
</dbReference>
<dbReference type="PANTHER" id="PTHR42865:SF1">
    <property type="entry name" value="AEROBIC C4-DICARBOXYLATE TRANSPORT PROTEIN"/>
    <property type="match status" value="1"/>
</dbReference>
<feature type="transmembrane region" description="Helical" evidence="7">
    <location>
        <begin position="76"/>
        <end position="98"/>
    </location>
</feature>
<feature type="transmembrane region" description="Helical" evidence="7">
    <location>
        <begin position="182"/>
        <end position="204"/>
    </location>
</feature>
<gene>
    <name evidence="8" type="primary">dctA</name>
    <name evidence="8" type="ORF">ACFSKU_03725</name>
</gene>
<keyword evidence="6 7" id="KW-0472">Membrane</keyword>
<feature type="transmembrane region" description="Helical" evidence="7">
    <location>
        <begin position="281"/>
        <end position="298"/>
    </location>
</feature>
<evidence type="ECO:0000256" key="4">
    <source>
        <dbReference type="ARBA" id="ARBA00022847"/>
    </source>
</evidence>
<name>A0ABW4WTF1_9BACT</name>
<dbReference type="InterPro" id="IPR036458">
    <property type="entry name" value="Na:dicarbo_symporter_sf"/>
</dbReference>
<evidence type="ECO:0000256" key="3">
    <source>
        <dbReference type="ARBA" id="ARBA00022692"/>
    </source>
</evidence>
<evidence type="ECO:0000256" key="6">
    <source>
        <dbReference type="ARBA" id="ARBA00023136"/>
    </source>
</evidence>
<dbReference type="Pfam" id="PF00375">
    <property type="entry name" value="SDF"/>
    <property type="match status" value="1"/>
</dbReference>
<keyword evidence="2" id="KW-0813">Transport</keyword>
<proteinExistence type="predicted"/>
<evidence type="ECO:0000313" key="8">
    <source>
        <dbReference type="EMBL" id="MFD2065978.1"/>
    </source>
</evidence>
<dbReference type="RefSeq" id="WP_229962184.1">
    <property type="nucleotide sequence ID" value="NZ_JAJJWI010000019.1"/>
</dbReference>
<keyword evidence="3 7" id="KW-0812">Transmembrane</keyword>
<evidence type="ECO:0000256" key="7">
    <source>
        <dbReference type="SAM" id="Phobius"/>
    </source>
</evidence>
<dbReference type="PROSITE" id="PS00714">
    <property type="entry name" value="NA_DICARBOXYL_SYMP_2"/>
    <property type="match status" value="1"/>
</dbReference>
<keyword evidence="4" id="KW-0769">Symport</keyword>
<feature type="transmembrane region" description="Helical" evidence="7">
    <location>
        <begin position="224"/>
        <end position="243"/>
    </location>
</feature>
<dbReference type="PANTHER" id="PTHR42865">
    <property type="entry name" value="PROTON/GLUTAMATE-ASPARTATE SYMPORTER"/>
    <property type="match status" value="1"/>
</dbReference>
<comment type="subcellular location">
    <subcellularLocation>
        <location evidence="1">Membrane</location>
        <topology evidence="1">Multi-pass membrane protein</topology>
    </subcellularLocation>
</comment>
<keyword evidence="9" id="KW-1185">Reference proteome</keyword>
<feature type="transmembrane region" description="Helical" evidence="7">
    <location>
        <begin position="12"/>
        <end position="33"/>
    </location>
</feature>
<feature type="transmembrane region" description="Helical" evidence="7">
    <location>
        <begin position="329"/>
        <end position="352"/>
    </location>
</feature>
<evidence type="ECO:0000256" key="1">
    <source>
        <dbReference type="ARBA" id="ARBA00004141"/>
    </source>
</evidence>
<keyword evidence="5 7" id="KW-1133">Transmembrane helix</keyword>
<evidence type="ECO:0000313" key="9">
    <source>
        <dbReference type="Proteomes" id="UP001597369"/>
    </source>
</evidence>
<dbReference type="PRINTS" id="PR00173">
    <property type="entry name" value="EDTRNSPORT"/>
</dbReference>
<comment type="caution">
    <text evidence="8">The sequence shown here is derived from an EMBL/GenBank/DDBJ whole genome shotgun (WGS) entry which is preliminary data.</text>
</comment>
<evidence type="ECO:0000256" key="5">
    <source>
        <dbReference type="ARBA" id="ARBA00022989"/>
    </source>
</evidence>
<evidence type="ECO:0000256" key="2">
    <source>
        <dbReference type="ARBA" id="ARBA00022448"/>
    </source>
</evidence>
<dbReference type="InterPro" id="IPR001991">
    <property type="entry name" value="Na-dicarboxylate_symporter"/>
</dbReference>
<protein>
    <submittedName>
        <fullName evidence="8">C4-dicarboxylate transporter DctA</fullName>
    </submittedName>
</protein>
<dbReference type="EMBL" id="JBHUHV010000014">
    <property type="protein sequence ID" value="MFD2065978.1"/>
    <property type="molecule type" value="Genomic_DNA"/>
</dbReference>
<accession>A0ABW4WTF1</accession>
<feature type="transmembrane region" description="Helical" evidence="7">
    <location>
        <begin position="39"/>
        <end position="64"/>
    </location>
</feature>
<dbReference type="Gene3D" id="1.10.3860.10">
    <property type="entry name" value="Sodium:dicarboxylate symporter"/>
    <property type="match status" value="1"/>
</dbReference>
<dbReference type="NCBIfam" id="NF002461">
    <property type="entry name" value="PRK01663.1"/>
    <property type="match status" value="1"/>
</dbReference>
<sequence>MKKIFSHLTFQVIVAIIVGVLVGISFPGFAPTAKLISQTFINLISMLIAPIIFFTIVLGIAHMGDMKKVGKVGGKALLYFELITTFAIAIGVVVANVLQPGNGVHVPANTDASQVQAYTGNTTGINWGEFVAHIVPHNIFASLAEGDILQILFFAVLFGFGLSKMGPSGASLLVTFDKIAKVFFNIMKFVMKLAPLGAFGGMAYTVGTYGLETLLPMGKLMLSVYLTMALFIFGVLNLICYLFKFSLWKYLKFIRQEILIVLGTSSSESVLPSMMQKMERFGCSKSVVGLVIPTGYSFNLDGTSIYLSMSVIFLAQVFNIDLSLGQQLTIIGVLMVTSKGAAGVTGSGFIVLASTLSALQVIPVESIAILLGVDRFMSEARAITNMIGNGIASVVIAKSEGEFNEALYQAATYQETDPTKIEQDEPPVNIDQIA</sequence>
<organism evidence="8 9">
    <name type="scientific">Pontibacter silvestris</name>
    <dbReference type="NCBI Taxonomy" id="2305183"/>
    <lineage>
        <taxon>Bacteria</taxon>
        <taxon>Pseudomonadati</taxon>
        <taxon>Bacteroidota</taxon>
        <taxon>Cytophagia</taxon>
        <taxon>Cytophagales</taxon>
        <taxon>Hymenobacteraceae</taxon>
        <taxon>Pontibacter</taxon>
    </lineage>
</organism>
<reference evidence="9" key="1">
    <citation type="journal article" date="2019" name="Int. J. Syst. Evol. Microbiol.">
        <title>The Global Catalogue of Microorganisms (GCM) 10K type strain sequencing project: providing services to taxonomists for standard genome sequencing and annotation.</title>
        <authorList>
            <consortium name="The Broad Institute Genomics Platform"/>
            <consortium name="The Broad Institute Genome Sequencing Center for Infectious Disease"/>
            <person name="Wu L."/>
            <person name="Ma J."/>
        </authorList>
    </citation>
    <scope>NUCLEOTIDE SEQUENCE [LARGE SCALE GENOMIC DNA]</scope>
    <source>
        <strain evidence="9">JCM 16545</strain>
    </source>
</reference>
<dbReference type="InterPro" id="IPR018107">
    <property type="entry name" value="Na-dicarboxylate_symporter_CS"/>
</dbReference>